<dbReference type="EMBL" id="JBHTKH010000009">
    <property type="protein sequence ID" value="MFD1055454.1"/>
    <property type="molecule type" value="Genomic_DNA"/>
</dbReference>
<comment type="caution">
    <text evidence="2">The sequence shown here is derived from an EMBL/GenBank/DDBJ whole genome shotgun (WGS) entry which is preliminary data.</text>
</comment>
<reference evidence="3" key="1">
    <citation type="journal article" date="2019" name="Int. J. Syst. Evol. Microbiol.">
        <title>The Global Catalogue of Microorganisms (GCM) 10K type strain sequencing project: providing services to taxonomists for standard genome sequencing and annotation.</title>
        <authorList>
            <consortium name="The Broad Institute Genomics Platform"/>
            <consortium name="The Broad Institute Genome Sequencing Center for Infectious Disease"/>
            <person name="Wu L."/>
            <person name="Ma J."/>
        </authorList>
    </citation>
    <scope>NUCLEOTIDE SEQUENCE [LARGE SCALE GENOMIC DNA]</scope>
    <source>
        <strain evidence="3">CCUG 57508</strain>
    </source>
</reference>
<sequence>MTEQQCQHRMIAKTTYDDGWICVDEAACHRRFWFDAELRRRLADSEEEVARQYHEAQVAEAKVARVEAAARAVLTADDGMVTYEPCDDCLRSGVVLVTAESDAAMDAALDDLRAALAVGPAEPATSGGAPDVSPLPRDDDAHRGAQHNVPAEVEQVLSDVWSLEGVRRWWTARNTMLRDRIPRDVYREGPEGVQAVIDLANHLADGNW</sequence>
<name>A0ABW3N0Y2_9MICO</name>
<evidence type="ECO:0000256" key="1">
    <source>
        <dbReference type="SAM" id="MobiDB-lite"/>
    </source>
</evidence>
<keyword evidence="3" id="KW-1185">Reference proteome</keyword>
<evidence type="ECO:0008006" key="4">
    <source>
        <dbReference type="Google" id="ProtNLM"/>
    </source>
</evidence>
<dbReference type="RefSeq" id="WP_386053491.1">
    <property type="nucleotide sequence ID" value="NZ_JBHTKH010000009.1"/>
</dbReference>
<dbReference type="Proteomes" id="UP001597046">
    <property type="component" value="Unassembled WGS sequence"/>
</dbReference>
<protein>
    <recommendedName>
        <fullName evidence="4">Antitoxin Xre/MbcA/ParS-like toxin-binding domain-containing protein</fullName>
    </recommendedName>
</protein>
<organism evidence="2 3">
    <name type="scientific">Terrabacter terrigena</name>
    <dbReference type="NCBI Taxonomy" id="574718"/>
    <lineage>
        <taxon>Bacteria</taxon>
        <taxon>Bacillati</taxon>
        <taxon>Actinomycetota</taxon>
        <taxon>Actinomycetes</taxon>
        <taxon>Micrococcales</taxon>
        <taxon>Intrasporangiaceae</taxon>
        <taxon>Terrabacter</taxon>
    </lineage>
</organism>
<evidence type="ECO:0000313" key="2">
    <source>
        <dbReference type="EMBL" id="MFD1055454.1"/>
    </source>
</evidence>
<gene>
    <name evidence="2" type="ORF">ACFQ2V_14155</name>
</gene>
<evidence type="ECO:0000313" key="3">
    <source>
        <dbReference type="Proteomes" id="UP001597046"/>
    </source>
</evidence>
<feature type="region of interest" description="Disordered" evidence="1">
    <location>
        <begin position="120"/>
        <end position="150"/>
    </location>
</feature>
<accession>A0ABW3N0Y2</accession>
<proteinExistence type="predicted"/>